<evidence type="ECO:0000256" key="4">
    <source>
        <dbReference type="HAMAP-Rule" id="MF_00201"/>
    </source>
</evidence>
<keyword evidence="1 4" id="KW-0227">DNA damage</keyword>
<dbReference type="InterPro" id="IPR022572">
    <property type="entry name" value="DNA_rep/recomb_RecO_N"/>
</dbReference>
<dbReference type="InterPro" id="IPR012340">
    <property type="entry name" value="NA-bd_OB-fold"/>
</dbReference>
<evidence type="ECO:0000256" key="2">
    <source>
        <dbReference type="ARBA" id="ARBA00023172"/>
    </source>
</evidence>
<evidence type="ECO:0000259" key="5">
    <source>
        <dbReference type="Pfam" id="PF11967"/>
    </source>
</evidence>
<proteinExistence type="inferred from homology"/>
<comment type="similarity">
    <text evidence="4">Belongs to the RecO family.</text>
</comment>
<protein>
    <recommendedName>
        <fullName evidence="4">DNA repair protein RecO</fullName>
    </recommendedName>
    <alternativeName>
        <fullName evidence="4">Recombination protein O</fullName>
    </alternativeName>
</protein>
<comment type="function">
    <text evidence="4">Involved in DNA repair and RecF pathway recombination.</text>
</comment>
<dbReference type="EMBL" id="NIPO01000001">
    <property type="protein sequence ID" value="PJR03374.1"/>
    <property type="molecule type" value="Genomic_DNA"/>
</dbReference>
<dbReference type="PANTHER" id="PTHR33991:SF1">
    <property type="entry name" value="DNA REPAIR PROTEIN RECO"/>
    <property type="match status" value="1"/>
</dbReference>
<evidence type="ECO:0000256" key="3">
    <source>
        <dbReference type="ARBA" id="ARBA00023204"/>
    </source>
</evidence>
<dbReference type="Pfam" id="PF11967">
    <property type="entry name" value="RecO_N"/>
    <property type="match status" value="1"/>
</dbReference>
<dbReference type="InterPro" id="IPR037278">
    <property type="entry name" value="ARFGAP/RecO"/>
</dbReference>
<sequence length="233" mass="27204">MYSTTEALVLGSVKYQDKNLIVKCYTREFGLVSYFIRNAFSHKNKLAVYFQPLNWLNITAKHRLNGNLEYIKEVGIHYNYQSLPFNFDKSSVALFIAEALGLAIKQTEPDKVFFDFIVHTIQVFDQEKTIPDFHLYFLINASKYLGFYPLDSENHDYFNPVDGVFEAFPSECCLPLRESTLMKRLLALEDLSVARFSQNERQILLKTLVHFFSLHIHGFEHLKSLDVLHELYV</sequence>
<dbReference type="GO" id="GO:0006310">
    <property type="term" value="P:DNA recombination"/>
    <property type="evidence" value="ECO:0007669"/>
    <property type="project" value="UniProtKB-UniRule"/>
</dbReference>
<keyword evidence="3 4" id="KW-0234">DNA repair</keyword>
<dbReference type="Proteomes" id="UP000231960">
    <property type="component" value="Unassembled WGS sequence"/>
</dbReference>
<gene>
    <name evidence="4 6" type="primary">recO</name>
    <name evidence="6" type="ORF">CDL10_01775</name>
</gene>
<dbReference type="Gene3D" id="2.40.50.140">
    <property type="entry name" value="Nucleic acid-binding proteins"/>
    <property type="match status" value="1"/>
</dbReference>
<feature type="domain" description="DNA replication/recombination mediator RecO N-terminal" evidence="5">
    <location>
        <begin position="1"/>
        <end position="76"/>
    </location>
</feature>
<accession>A0A2M9R3D2</accession>
<dbReference type="Pfam" id="PF02565">
    <property type="entry name" value="RecO_C"/>
    <property type="match status" value="1"/>
</dbReference>
<evidence type="ECO:0000313" key="7">
    <source>
        <dbReference type="Proteomes" id="UP000231960"/>
    </source>
</evidence>
<dbReference type="OrthoDB" id="9789152at2"/>
<keyword evidence="7" id="KW-1185">Reference proteome</keyword>
<dbReference type="NCBIfam" id="TIGR00613">
    <property type="entry name" value="reco"/>
    <property type="match status" value="1"/>
</dbReference>
<evidence type="ECO:0000313" key="6">
    <source>
        <dbReference type="EMBL" id="PJR03374.1"/>
    </source>
</evidence>
<organism evidence="6 7">
    <name type="scientific">Avrilella dinanensis</name>
    <dbReference type="NCBI Taxonomy" id="2008672"/>
    <lineage>
        <taxon>Bacteria</taxon>
        <taxon>Pseudomonadati</taxon>
        <taxon>Bacteroidota</taxon>
        <taxon>Flavobacteriia</taxon>
        <taxon>Flavobacteriales</taxon>
        <taxon>Flavobacteriaceae</taxon>
        <taxon>Avrilella</taxon>
    </lineage>
</organism>
<dbReference type="GO" id="GO:0006302">
    <property type="term" value="P:double-strand break repair"/>
    <property type="evidence" value="ECO:0007669"/>
    <property type="project" value="TreeGrafter"/>
</dbReference>
<evidence type="ECO:0000256" key="1">
    <source>
        <dbReference type="ARBA" id="ARBA00022763"/>
    </source>
</evidence>
<dbReference type="GO" id="GO:0043590">
    <property type="term" value="C:bacterial nucleoid"/>
    <property type="evidence" value="ECO:0007669"/>
    <property type="project" value="TreeGrafter"/>
</dbReference>
<dbReference type="InterPro" id="IPR003717">
    <property type="entry name" value="RecO"/>
</dbReference>
<dbReference type="AlphaFoldDB" id="A0A2M9R3D2"/>
<comment type="caution">
    <text evidence="6">The sequence shown here is derived from an EMBL/GenBank/DDBJ whole genome shotgun (WGS) entry which is preliminary data.</text>
</comment>
<reference evidence="6 7" key="1">
    <citation type="submission" date="2017-06" db="EMBL/GenBank/DDBJ databases">
        <title>Description of Avrilella dinanensis gen. nov. sp. nov.</title>
        <authorList>
            <person name="Leyer C."/>
            <person name="Sassi M."/>
            <person name="Minet J."/>
            <person name="Kayal S."/>
            <person name="Cattoir V."/>
        </authorList>
    </citation>
    <scope>NUCLEOTIDE SEQUENCE [LARGE SCALE GENOMIC DNA]</scope>
    <source>
        <strain evidence="6 7">UR159</strain>
    </source>
</reference>
<name>A0A2M9R3D2_9FLAO</name>
<keyword evidence="2 4" id="KW-0233">DNA recombination</keyword>
<dbReference type="RefSeq" id="WP_100676942.1">
    <property type="nucleotide sequence ID" value="NZ_NIPO01000001.1"/>
</dbReference>
<dbReference type="PANTHER" id="PTHR33991">
    <property type="entry name" value="DNA REPAIR PROTEIN RECO"/>
    <property type="match status" value="1"/>
</dbReference>
<dbReference type="HAMAP" id="MF_00201">
    <property type="entry name" value="RecO"/>
    <property type="match status" value="1"/>
</dbReference>
<dbReference type="SUPFAM" id="SSF50249">
    <property type="entry name" value="Nucleic acid-binding proteins"/>
    <property type="match status" value="1"/>
</dbReference>
<dbReference type="SUPFAM" id="SSF57863">
    <property type="entry name" value="ArfGap/RecO-like zinc finger"/>
    <property type="match status" value="1"/>
</dbReference>